<dbReference type="AlphaFoldDB" id="A0A1X6YM98"/>
<organism evidence="18 19">
    <name type="scientific">Roseovarius halotolerans</name>
    <dbReference type="NCBI Taxonomy" id="505353"/>
    <lineage>
        <taxon>Bacteria</taxon>
        <taxon>Pseudomonadati</taxon>
        <taxon>Pseudomonadota</taxon>
        <taxon>Alphaproteobacteria</taxon>
        <taxon>Rhodobacterales</taxon>
        <taxon>Roseobacteraceae</taxon>
        <taxon>Roseovarius</taxon>
    </lineage>
</organism>
<dbReference type="SMART" id="SM00448">
    <property type="entry name" value="REC"/>
    <property type="match status" value="1"/>
</dbReference>
<evidence type="ECO:0000256" key="3">
    <source>
        <dbReference type="ARBA" id="ARBA00012438"/>
    </source>
</evidence>
<keyword evidence="10" id="KW-0547">Nucleotide-binding</keyword>
<keyword evidence="8 15" id="KW-0812">Transmembrane</keyword>
<name>A0A1X6YM98_9RHOB</name>
<sequence>MSAFAHLKTRLSRRNAPLVLFGVLSLACMLATAFLAFQVYFKLDRYGSAAHDNIEWTLAQLEVDQVKLARALDRLDDPAPADIHEVRLRFDVLYSRATTFMSSGAYRKAFADNSMALAEVEAMCATLDDMAALIDLDDAQMVAARSALLHATTSLTPSIRRLSSAGIALDAARADAERTSLTTTLRQMTVISLLMLAAMLSLMWVLWRLNALNHRRALQNRATLNRLSTILNTSGDAILVVRPDGSVAETNDTARRTFDLDRPGDAPVRLSDILLARETDGSVSPIDSSRLQALSAGLCKAPPQLLARAADGALVPVEVSANMAMRASDAVCVCFIRDISDRVAAEAEVQAARDKALSSERAKARFLGRSSHEMRTPLHGILGALDLLDGTRLSKEQVRYTAIMKSSGQLLLNQINDALDIARSDGRQLTLREAAFDLEALIDGIVTGQQAEAEANGTSIRVLPGRAPVGEVLGDPDRVQQVLLNLLSNAIKFTRKGQITIEFSRIASPGQGTDLIEVQVADTGIGIDEQDLSRIFDDFVRLSPDASRVEGTGLGLGIARNLVTLMGGKIGAESIPGEGSLFWVRLPLPGVGDRIMDRKTGSDRPLKRSPPLDVLLVEDNAANRFVLGEMLEQDGHSVSHAQDGAAGVSAANARRFDLIIMDISMPGMDGLEATRRIRHGHGLSADTRIVALTAHVEREASKQLHDAGIDDVYTKPLRLADLRRLLTSTGASDTRKAREAIDPSVTDELCAILPEEQFIRLIEGFRTEGEALMRVLSSSGPNDLETIAGRLHRFAGAAATIGALELRRAAARAESAAHQGDADALAKAVPDIESAWAATIDWLAARNRAA</sequence>
<evidence type="ECO:0000256" key="8">
    <source>
        <dbReference type="ARBA" id="ARBA00022692"/>
    </source>
</evidence>
<dbReference type="SUPFAM" id="SSF55785">
    <property type="entry name" value="PYP-like sensor domain (PAS domain)"/>
    <property type="match status" value="1"/>
</dbReference>
<dbReference type="CDD" id="cd00082">
    <property type="entry name" value="HisKA"/>
    <property type="match status" value="1"/>
</dbReference>
<feature type="modified residue" description="4-aspartylphosphate" evidence="14">
    <location>
        <position position="662"/>
    </location>
</feature>
<dbReference type="Proteomes" id="UP000193207">
    <property type="component" value="Unassembled WGS sequence"/>
</dbReference>
<dbReference type="EMBL" id="FWFU01000001">
    <property type="protein sequence ID" value="SLN25384.1"/>
    <property type="molecule type" value="Genomic_DNA"/>
</dbReference>
<evidence type="ECO:0000256" key="12">
    <source>
        <dbReference type="ARBA" id="ARBA00023012"/>
    </source>
</evidence>
<dbReference type="Pfam" id="PF01627">
    <property type="entry name" value="Hpt"/>
    <property type="match status" value="1"/>
</dbReference>
<dbReference type="InterPro" id="IPR035965">
    <property type="entry name" value="PAS-like_dom_sf"/>
</dbReference>
<dbReference type="PROSITE" id="PS50109">
    <property type="entry name" value="HIS_KIN"/>
    <property type="match status" value="1"/>
</dbReference>
<dbReference type="SUPFAM" id="SSF55874">
    <property type="entry name" value="ATPase domain of HSP90 chaperone/DNA topoisomerase II/histidine kinase"/>
    <property type="match status" value="1"/>
</dbReference>
<dbReference type="Pfam" id="PF02518">
    <property type="entry name" value="HATPase_c"/>
    <property type="match status" value="1"/>
</dbReference>
<keyword evidence="7 18" id="KW-0808">Transferase</keyword>
<dbReference type="Gene3D" id="3.30.450.20">
    <property type="entry name" value="PAS domain"/>
    <property type="match status" value="1"/>
</dbReference>
<comment type="subcellular location">
    <subcellularLocation>
        <location evidence="2">Cell inner membrane</location>
        <topology evidence="2">Multi-pass membrane protein</topology>
    </subcellularLocation>
</comment>
<dbReference type="GO" id="GO:0000155">
    <property type="term" value="F:phosphorelay sensor kinase activity"/>
    <property type="evidence" value="ECO:0007669"/>
    <property type="project" value="InterPro"/>
</dbReference>
<dbReference type="InterPro" id="IPR036097">
    <property type="entry name" value="HisK_dim/P_sf"/>
</dbReference>
<dbReference type="InterPro" id="IPR003661">
    <property type="entry name" value="HisK_dim/P_dom"/>
</dbReference>
<dbReference type="SUPFAM" id="SSF47384">
    <property type="entry name" value="Homodimeric domain of signal transducing histidine kinase"/>
    <property type="match status" value="1"/>
</dbReference>
<proteinExistence type="predicted"/>
<evidence type="ECO:0000256" key="2">
    <source>
        <dbReference type="ARBA" id="ARBA00004429"/>
    </source>
</evidence>
<evidence type="ECO:0000256" key="6">
    <source>
        <dbReference type="ARBA" id="ARBA00022553"/>
    </source>
</evidence>
<dbReference type="SMART" id="SM00388">
    <property type="entry name" value="HisKA"/>
    <property type="match status" value="1"/>
</dbReference>
<evidence type="ECO:0000256" key="5">
    <source>
        <dbReference type="ARBA" id="ARBA00022519"/>
    </source>
</evidence>
<dbReference type="CDD" id="cd17546">
    <property type="entry name" value="REC_hyHK_CKI1_RcsC-like"/>
    <property type="match status" value="1"/>
</dbReference>
<feature type="transmembrane region" description="Helical" evidence="15">
    <location>
        <begin position="20"/>
        <end position="41"/>
    </location>
</feature>
<evidence type="ECO:0000256" key="13">
    <source>
        <dbReference type="ARBA" id="ARBA00023136"/>
    </source>
</evidence>
<dbReference type="InterPro" id="IPR036641">
    <property type="entry name" value="HPT_dom_sf"/>
</dbReference>
<dbReference type="PANTHER" id="PTHR43047">
    <property type="entry name" value="TWO-COMPONENT HISTIDINE PROTEIN KINASE"/>
    <property type="match status" value="1"/>
</dbReference>
<evidence type="ECO:0000259" key="16">
    <source>
        <dbReference type="PROSITE" id="PS50109"/>
    </source>
</evidence>
<dbReference type="CDD" id="cd16922">
    <property type="entry name" value="HATPase_EvgS-ArcB-TorS-like"/>
    <property type="match status" value="1"/>
</dbReference>
<evidence type="ECO:0000256" key="15">
    <source>
        <dbReference type="SAM" id="Phobius"/>
    </source>
</evidence>
<keyword evidence="19" id="KW-1185">Reference proteome</keyword>
<dbReference type="InterPro" id="IPR011006">
    <property type="entry name" value="CheY-like_superfamily"/>
</dbReference>
<dbReference type="Gene3D" id="1.20.120.160">
    <property type="entry name" value="HPT domain"/>
    <property type="match status" value="1"/>
</dbReference>
<keyword evidence="9" id="KW-0418">Kinase</keyword>
<dbReference type="EC" id="2.7.13.3" evidence="3"/>
<dbReference type="SUPFAM" id="SSF47226">
    <property type="entry name" value="Histidine-containing phosphotransfer domain, HPT domain"/>
    <property type="match status" value="1"/>
</dbReference>
<keyword evidence="11 15" id="KW-1133">Transmembrane helix</keyword>
<protein>
    <recommendedName>
        <fullName evidence="3">histidine kinase</fullName>
        <ecNumber evidence="3">2.7.13.3</ecNumber>
    </recommendedName>
</protein>
<dbReference type="InterPro" id="IPR004358">
    <property type="entry name" value="Sig_transdc_His_kin-like_C"/>
</dbReference>
<dbReference type="SMART" id="SM00387">
    <property type="entry name" value="HATPase_c"/>
    <property type="match status" value="1"/>
</dbReference>
<evidence type="ECO:0000256" key="1">
    <source>
        <dbReference type="ARBA" id="ARBA00000085"/>
    </source>
</evidence>
<accession>A0A1X6YM98</accession>
<reference evidence="18 19" key="1">
    <citation type="submission" date="2017-03" db="EMBL/GenBank/DDBJ databases">
        <authorList>
            <person name="Afonso C.L."/>
            <person name="Miller P.J."/>
            <person name="Scott M.A."/>
            <person name="Spackman E."/>
            <person name="Goraichik I."/>
            <person name="Dimitrov K.M."/>
            <person name="Suarez D.L."/>
            <person name="Swayne D.E."/>
        </authorList>
    </citation>
    <scope>NUCLEOTIDE SEQUENCE [LARGE SCALE GENOMIC DNA]</scope>
    <source>
        <strain evidence="18 19">CECT 8110</strain>
    </source>
</reference>
<dbReference type="PANTHER" id="PTHR43047:SF64">
    <property type="entry name" value="HISTIDINE KINASE CONTAINING CHEY-HOMOLOGOUS RECEIVER DOMAIN AND PAS DOMAIN-RELATED"/>
    <property type="match status" value="1"/>
</dbReference>
<feature type="domain" description="Response regulatory" evidence="17">
    <location>
        <begin position="613"/>
        <end position="730"/>
    </location>
</feature>
<evidence type="ECO:0000256" key="7">
    <source>
        <dbReference type="ARBA" id="ARBA00022679"/>
    </source>
</evidence>
<comment type="catalytic activity">
    <reaction evidence="1">
        <text>ATP + protein L-histidine = ADP + protein N-phospho-L-histidine.</text>
        <dbReference type="EC" id="2.7.13.3"/>
    </reaction>
</comment>
<evidence type="ECO:0000256" key="11">
    <source>
        <dbReference type="ARBA" id="ARBA00022989"/>
    </source>
</evidence>
<dbReference type="RefSeq" id="WP_170156434.1">
    <property type="nucleotide sequence ID" value="NZ_FWFU01000001.1"/>
</dbReference>
<dbReference type="GO" id="GO:0005886">
    <property type="term" value="C:plasma membrane"/>
    <property type="evidence" value="ECO:0007669"/>
    <property type="project" value="UniProtKB-SubCell"/>
</dbReference>
<keyword evidence="5" id="KW-0997">Cell inner membrane</keyword>
<dbReference type="Gene3D" id="3.40.50.2300">
    <property type="match status" value="1"/>
</dbReference>
<dbReference type="Gene3D" id="3.30.565.10">
    <property type="entry name" value="Histidine kinase-like ATPase, C-terminal domain"/>
    <property type="match status" value="1"/>
</dbReference>
<evidence type="ECO:0000256" key="4">
    <source>
        <dbReference type="ARBA" id="ARBA00022475"/>
    </source>
</evidence>
<dbReference type="InterPro" id="IPR005467">
    <property type="entry name" value="His_kinase_dom"/>
</dbReference>
<keyword evidence="13 15" id="KW-0472">Membrane</keyword>
<evidence type="ECO:0000259" key="17">
    <source>
        <dbReference type="PROSITE" id="PS50110"/>
    </source>
</evidence>
<evidence type="ECO:0000256" key="9">
    <source>
        <dbReference type="ARBA" id="ARBA00022777"/>
    </source>
</evidence>
<gene>
    <name evidence="18" type="primary">arcB</name>
    <name evidence="18" type="ORF">ROH8110_01126</name>
</gene>
<feature type="transmembrane region" description="Helical" evidence="15">
    <location>
        <begin position="188"/>
        <end position="207"/>
    </location>
</feature>
<evidence type="ECO:0000313" key="19">
    <source>
        <dbReference type="Proteomes" id="UP000193207"/>
    </source>
</evidence>
<dbReference type="InterPro" id="IPR036890">
    <property type="entry name" value="HATPase_C_sf"/>
</dbReference>
<keyword evidence="10" id="KW-0067">ATP-binding</keyword>
<dbReference type="InterPro" id="IPR001789">
    <property type="entry name" value="Sig_transdc_resp-reg_receiver"/>
</dbReference>
<keyword evidence="6 14" id="KW-0597">Phosphoprotein</keyword>
<dbReference type="Pfam" id="PF00072">
    <property type="entry name" value="Response_reg"/>
    <property type="match status" value="1"/>
</dbReference>
<dbReference type="PRINTS" id="PR00344">
    <property type="entry name" value="BCTRLSENSOR"/>
</dbReference>
<keyword evidence="12" id="KW-0902">Two-component regulatory system</keyword>
<dbReference type="InterPro" id="IPR008207">
    <property type="entry name" value="Sig_transdc_His_kin_Hpt_dom"/>
</dbReference>
<evidence type="ECO:0000256" key="10">
    <source>
        <dbReference type="ARBA" id="ARBA00022840"/>
    </source>
</evidence>
<dbReference type="Gene3D" id="1.10.287.130">
    <property type="match status" value="1"/>
</dbReference>
<evidence type="ECO:0000313" key="18">
    <source>
        <dbReference type="EMBL" id="SLN25384.1"/>
    </source>
</evidence>
<keyword evidence="4" id="KW-1003">Cell membrane</keyword>
<dbReference type="Pfam" id="PF00512">
    <property type="entry name" value="HisKA"/>
    <property type="match status" value="1"/>
</dbReference>
<feature type="domain" description="Histidine kinase" evidence="16">
    <location>
        <begin position="369"/>
        <end position="590"/>
    </location>
</feature>
<dbReference type="InterPro" id="IPR003594">
    <property type="entry name" value="HATPase_dom"/>
</dbReference>
<dbReference type="SUPFAM" id="SSF52172">
    <property type="entry name" value="CheY-like"/>
    <property type="match status" value="1"/>
</dbReference>
<dbReference type="PROSITE" id="PS50110">
    <property type="entry name" value="RESPONSE_REGULATORY"/>
    <property type="match status" value="1"/>
</dbReference>
<evidence type="ECO:0000256" key="14">
    <source>
        <dbReference type="PROSITE-ProRule" id="PRU00169"/>
    </source>
</evidence>